<evidence type="ECO:0000313" key="1">
    <source>
        <dbReference type="EMBL" id="GLO66279.1"/>
    </source>
</evidence>
<proteinExistence type="predicted"/>
<keyword evidence="2" id="KW-1185">Reference proteome</keyword>
<sequence length="91" mass="10659">MQIDSNYNIEFDSNNATLQKINIVKEGKRKGETSYRDIGYYPKLSSCLNVYVRNLINDEQPKNVEEMMSLLRVIENKIDDIGELMANERRK</sequence>
<dbReference type="RefSeq" id="WP_317958152.1">
    <property type="nucleotide sequence ID" value="NZ_BSKO01000001.1"/>
</dbReference>
<evidence type="ECO:0008006" key="3">
    <source>
        <dbReference type="Google" id="ProtNLM"/>
    </source>
</evidence>
<gene>
    <name evidence="1" type="ORF">MACH08_20630</name>
</gene>
<dbReference type="EMBL" id="BSKO01000001">
    <property type="protein sequence ID" value="GLO66279.1"/>
    <property type="molecule type" value="Genomic_DNA"/>
</dbReference>
<name>A0ABQ5THD0_9BACI</name>
<protein>
    <recommendedName>
        <fullName evidence="3">Transposase</fullName>
    </recommendedName>
</protein>
<comment type="caution">
    <text evidence="1">The sequence shown here is derived from an EMBL/GenBank/DDBJ whole genome shotgun (WGS) entry which is preliminary data.</text>
</comment>
<reference evidence="1 2" key="1">
    <citation type="submission" date="2023-02" db="EMBL/GenBank/DDBJ databases">
        <title>Oceanobacillus kimchii IFOP_LL358 isolated form Alexandrium catenella lab strain.</title>
        <authorList>
            <person name="Gajardo G."/>
            <person name="Ueki S."/>
            <person name="Maruyama F."/>
        </authorList>
    </citation>
    <scope>NUCLEOTIDE SEQUENCE [LARGE SCALE GENOMIC DNA]</scope>
    <source>
        <strain evidence="1 2">IFOP_LL358</strain>
    </source>
</reference>
<dbReference type="Proteomes" id="UP001275436">
    <property type="component" value="Unassembled WGS sequence"/>
</dbReference>
<organism evidence="1 2">
    <name type="scientific">Oceanobacillus kimchii</name>
    <dbReference type="NCBI Taxonomy" id="746691"/>
    <lineage>
        <taxon>Bacteria</taxon>
        <taxon>Bacillati</taxon>
        <taxon>Bacillota</taxon>
        <taxon>Bacilli</taxon>
        <taxon>Bacillales</taxon>
        <taxon>Bacillaceae</taxon>
        <taxon>Oceanobacillus</taxon>
    </lineage>
</organism>
<accession>A0ABQ5THD0</accession>
<evidence type="ECO:0000313" key="2">
    <source>
        <dbReference type="Proteomes" id="UP001275436"/>
    </source>
</evidence>